<dbReference type="AlphaFoldDB" id="A0A3E0GWD3"/>
<accession>A0A3E0GWD3</accession>
<keyword evidence="2" id="KW-1185">Reference proteome</keyword>
<organism evidence="1 2">
    <name type="scientific">Kutzneria buriramensis</name>
    <dbReference type="NCBI Taxonomy" id="1045776"/>
    <lineage>
        <taxon>Bacteria</taxon>
        <taxon>Bacillati</taxon>
        <taxon>Actinomycetota</taxon>
        <taxon>Actinomycetes</taxon>
        <taxon>Pseudonocardiales</taxon>
        <taxon>Pseudonocardiaceae</taxon>
        <taxon>Kutzneria</taxon>
    </lineage>
</organism>
<gene>
    <name evidence="1" type="ORF">BCF44_12659</name>
</gene>
<proteinExistence type="predicted"/>
<dbReference type="EMBL" id="QUNO01000026">
    <property type="protein sequence ID" value="REH28617.1"/>
    <property type="molecule type" value="Genomic_DNA"/>
</dbReference>
<protein>
    <submittedName>
        <fullName evidence="1">Uncharacterized protein</fullName>
    </submittedName>
</protein>
<comment type="caution">
    <text evidence="1">The sequence shown here is derived from an EMBL/GenBank/DDBJ whole genome shotgun (WGS) entry which is preliminary data.</text>
</comment>
<dbReference type="Proteomes" id="UP000256269">
    <property type="component" value="Unassembled WGS sequence"/>
</dbReference>
<evidence type="ECO:0000313" key="1">
    <source>
        <dbReference type="EMBL" id="REH28617.1"/>
    </source>
</evidence>
<name>A0A3E0GWD3_9PSEU</name>
<evidence type="ECO:0000313" key="2">
    <source>
        <dbReference type="Proteomes" id="UP000256269"/>
    </source>
</evidence>
<dbReference type="RefSeq" id="WP_281283251.1">
    <property type="nucleotide sequence ID" value="NZ_CP144375.1"/>
</dbReference>
<sequence length="42" mass="4524">MARRLVCYPWLDATLDAVVAANVDMTAVSYALGIDWHTLGSG</sequence>
<reference evidence="1 2" key="1">
    <citation type="submission" date="2018-08" db="EMBL/GenBank/DDBJ databases">
        <title>Genomic Encyclopedia of Archaeal and Bacterial Type Strains, Phase II (KMG-II): from individual species to whole genera.</title>
        <authorList>
            <person name="Goeker M."/>
        </authorList>
    </citation>
    <scope>NUCLEOTIDE SEQUENCE [LARGE SCALE GENOMIC DNA]</scope>
    <source>
        <strain evidence="1 2">DSM 45791</strain>
    </source>
</reference>